<protein>
    <recommendedName>
        <fullName evidence="2">Nucleotide-diphospho-sugar transferase domain-containing protein</fullName>
    </recommendedName>
</protein>
<gene>
    <name evidence="3" type="ORF">Salat_1105600</name>
</gene>
<reference evidence="3" key="1">
    <citation type="submission" date="2020-06" db="EMBL/GenBank/DDBJ databases">
        <authorList>
            <person name="Li T."/>
            <person name="Hu X."/>
            <person name="Zhang T."/>
            <person name="Song X."/>
            <person name="Zhang H."/>
            <person name="Dai N."/>
            <person name="Sheng W."/>
            <person name="Hou X."/>
            <person name="Wei L."/>
        </authorList>
    </citation>
    <scope>NUCLEOTIDE SEQUENCE</scope>
    <source>
        <strain evidence="3">3651</strain>
        <tissue evidence="3">Leaf</tissue>
    </source>
</reference>
<dbReference type="EMBL" id="JACGWO010000003">
    <property type="protein sequence ID" value="KAK4433433.1"/>
    <property type="molecule type" value="Genomic_DNA"/>
</dbReference>
<dbReference type="InterPro" id="IPR005069">
    <property type="entry name" value="Nucl-diP-sugar_transferase"/>
</dbReference>
<sequence length="317" mass="37013">MAQAKTRLEFAIYLLVIISIVYIFTLDVTKNQQPFFNPHKTPHDHHFPLSKTNNASMDKLDVALAAASTSDRTGGGGHRGLINHLLIVAVDQTSYDRCRFLGLHCYKLETDGVDFVGEKVYMSEDFIKMMWRRTLFLRDVIYRGYNFIFTDIDVLWLRDPFPYLTQKQPLDLQISTDRYRGNPWSESHRINTGFYMIRSNNKTRALFDAWYANKDNFPGQKEQDVLEKLMRQGFFRKLGLKVKFLDTLYFSGFCQDSRDVTMVATVHANCCRGMAAKLADLSMVARNWKRYKRLASANMTSTFRWSLHRACWNSWRS</sequence>
<dbReference type="Pfam" id="PF03407">
    <property type="entry name" value="Nucleotid_trans"/>
    <property type="match status" value="1"/>
</dbReference>
<evidence type="ECO:0000256" key="1">
    <source>
        <dbReference type="SAM" id="Phobius"/>
    </source>
</evidence>
<keyword evidence="4" id="KW-1185">Reference proteome</keyword>
<dbReference type="Proteomes" id="UP001293254">
    <property type="component" value="Unassembled WGS sequence"/>
</dbReference>
<name>A0AAE1YPC2_9LAMI</name>
<dbReference type="AlphaFoldDB" id="A0AAE1YPC2"/>
<comment type="caution">
    <text evidence="3">The sequence shown here is derived from an EMBL/GenBank/DDBJ whole genome shotgun (WGS) entry which is preliminary data.</text>
</comment>
<keyword evidence="1" id="KW-0812">Transmembrane</keyword>
<accession>A0AAE1YPC2</accession>
<dbReference type="PANTHER" id="PTHR46038:SF29">
    <property type="entry name" value="NUCLEOTIDE-DIPHOSPHO-SUGAR TRANSFERASE DOMAIN-CONTAINING PROTEIN"/>
    <property type="match status" value="1"/>
</dbReference>
<keyword evidence="1" id="KW-1133">Transmembrane helix</keyword>
<organism evidence="3 4">
    <name type="scientific">Sesamum alatum</name>
    <dbReference type="NCBI Taxonomy" id="300844"/>
    <lineage>
        <taxon>Eukaryota</taxon>
        <taxon>Viridiplantae</taxon>
        <taxon>Streptophyta</taxon>
        <taxon>Embryophyta</taxon>
        <taxon>Tracheophyta</taxon>
        <taxon>Spermatophyta</taxon>
        <taxon>Magnoliopsida</taxon>
        <taxon>eudicotyledons</taxon>
        <taxon>Gunneridae</taxon>
        <taxon>Pentapetalae</taxon>
        <taxon>asterids</taxon>
        <taxon>lamiids</taxon>
        <taxon>Lamiales</taxon>
        <taxon>Pedaliaceae</taxon>
        <taxon>Sesamum</taxon>
    </lineage>
</organism>
<dbReference type="PANTHER" id="PTHR46038">
    <property type="entry name" value="EXPRESSED PROTEIN-RELATED"/>
    <property type="match status" value="1"/>
</dbReference>
<dbReference type="InterPro" id="IPR044821">
    <property type="entry name" value="At1g28695/At4g15970-like"/>
</dbReference>
<proteinExistence type="predicted"/>
<keyword evidence="1" id="KW-0472">Membrane</keyword>
<evidence type="ECO:0000313" key="3">
    <source>
        <dbReference type="EMBL" id="KAK4433433.1"/>
    </source>
</evidence>
<reference evidence="3" key="2">
    <citation type="journal article" date="2024" name="Plant">
        <title>Genomic evolution and insights into agronomic trait innovations of Sesamum species.</title>
        <authorList>
            <person name="Miao H."/>
            <person name="Wang L."/>
            <person name="Qu L."/>
            <person name="Liu H."/>
            <person name="Sun Y."/>
            <person name="Le M."/>
            <person name="Wang Q."/>
            <person name="Wei S."/>
            <person name="Zheng Y."/>
            <person name="Lin W."/>
            <person name="Duan Y."/>
            <person name="Cao H."/>
            <person name="Xiong S."/>
            <person name="Wang X."/>
            <person name="Wei L."/>
            <person name="Li C."/>
            <person name="Ma Q."/>
            <person name="Ju M."/>
            <person name="Zhao R."/>
            <person name="Li G."/>
            <person name="Mu C."/>
            <person name="Tian Q."/>
            <person name="Mei H."/>
            <person name="Zhang T."/>
            <person name="Gao T."/>
            <person name="Zhang H."/>
        </authorList>
    </citation>
    <scope>NUCLEOTIDE SEQUENCE</scope>
    <source>
        <tissue evidence="3">Leaf</tissue>
    </source>
</reference>
<evidence type="ECO:0000259" key="2">
    <source>
        <dbReference type="Pfam" id="PF03407"/>
    </source>
</evidence>
<feature type="domain" description="Nucleotide-diphospho-sugar transferase" evidence="2">
    <location>
        <begin position="81"/>
        <end position="281"/>
    </location>
</feature>
<feature type="transmembrane region" description="Helical" evidence="1">
    <location>
        <begin position="12"/>
        <end position="29"/>
    </location>
</feature>
<evidence type="ECO:0000313" key="4">
    <source>
        <dbReference type="Proteomes" id="UP001293254"/>
    </source>
</evidence>